<protein>
    <recommendedName>
        <fullName evidence="3">2,4-dienoyl-CoA reductase [(3E)-enoyl-CoA-producing]</fullName>
        <ecNumber evidence="3">1.3.1.124</ecNumber>
    </recommendedName>
</protein>
<evidence type="ECO:0000313" key="7">
    <source>
        <dbReference type="Proteomes" id="UP000182444"/>
    </source>
</evidence>
<evidence type="ECO:0000256" key="5">
    <source>
        <dbReference type="ARBA" id="ARBA00048340"/>
    </source>
</evidence>
<dbReference type="EC" id="1.3.1.124" evidence="3"/>
<dbReference type="RefSeq" id="XP_502296.3">
    <property type="nucleotide sequence ID" value="XM_502296.3"/>
</dbReference>
<comment type="catalytic activity">
    <reaction evidence="4">
        <text>a (2E,4E)-dienoyl-CoA + NADPH + H(+) = a 4,5-saturated-(3E)-enoyl-CoA + NADP(+)</text>
        <dbReference type="Rhea" id="RHEA:45912"/>
        <dbReference type="ChEBI" id="CHEBI:15378"/>
        <dbReference type="ChEBI" id="CHEBI:57783"/>
        <dbReference type="ChEBI" id="CHEBI:58349"/>
        <dbReference type="ChEBI" id="CHEBI:85101"/>
        <dbReference type="ChEBI" id="CHEBI:85493"/>
        <dbReference type="EC" id="1.3.1.124"/>
    </reaction>
</comment>
<accession>A0A1D8NCS9</accession>
<dbReference type="PRINTS" id="PR00081">
    <property type="entry name" value="GDHRDH"/>
</dbReference>
<dbReference type="PANTHER" id="PTHR43296:SF2">
    <property type="entry name" value="PEROXISOMAL 2,4-DIENOYL-COA REDUCTASE [(3E)-ENOYL-COA-PRODUCING]"/>
    <property type="match status" value="1"/>
</dbReference>
<dbReference type="GO" id="GO:0009062">
    <property type="term" value="P:fatty acid catabolic process"/>
    <property type="evidence" value="ECO:0007669"/>
    <property type="project" value="InterPro"/>
</dbReference>
<evidence type="ECO:0000256" key="2">
    <source>
        <dbReference type="ARBA" id="ARBA00023002"/>
    </source>
</evidence>
<evidence type="ECO:0000256" key="1">
    <source>
        <dbReference type="ARBA" id="ARBA00022857"/>
    </source>
</evidence>
<dbReference type="SUPFAM" id="SSF51735">
    <property type="entry name" value="NAD(P)-binding Rossmann-fold domains"/>
    <property type="match status" value="1"/>
</dbReference>
<evidence type="ECO:0000313" key="6">
    <source>
        <dbReference type="EMBL" id="AOW03440.1"/>
    </source>
</evidence>
<dbReference type="AlphaFoldDB" id="A0A1D8NCS9"/>
<dbReference type="VEuPathDB" id="FungiDB:YALI1_D02000g"/>
<dbReference type="KEGG" id="yli:2910470"/>
<keyword evidence="1" id="KW-0521">NADP</keyword>
<dbReference type="Gene3D" id="3.40.50.720">
    <property type="entry name" value="NAD(P)-binding Rossmann-like Domain"/>
    <property type="match status" value="1"/>
</dbReference>
<dbReference type="EMBL" id="CP017556">
    <property type="protein sequence ID" value="AOW03440.1"/>
    <property type="molecule type" value="Genomic_DNA"/>
</dbReference>
<dbReference type="GO" id="GO:0005777">
    <property type="term" value="C:peroxisome"/>
    <property type="evidence" value="ECO:0007669"/>
    <property type="project" value="TreeGrafter"/>
</dbReference>
<reference evidence="6 7" key="1">
    <citation type="journal article" date="2016" name="PLoS ONE">
        <title>Sequence Assembly of Yarrowia lipolytica Strain W29/CLIB89 Shows Transposable Element Diversity.</title>
        <authorList>
            <person name="Magnan C."/>
            <person name="Yu J."/>
            <person name="Chang I."/>
            <person name="Jahn E."/>
            <person name="Kanomata Y."/>
            <person name="Wu J."/>
            <person name="Zeller M."/>
            <person name="Oakes M."/>
            <person name="Baldi P."/>
            <person name="Sandmeyer S."/>
        </authorList>
    </citation>
    <scope>NUCLEOTIDE SEQUENCE [LARGE SCALE GENOMIC DNA]</scope>
    <source>
        <strain evidence="7">CLIB89(W29)</strain>
    </source>
</reference>
<proteinExistence type="predicted"/>
<keyword evidence="2" id="KW-0560">Oxidoreductase</keyword>
<dbReference type="eggNOG" id="KOG0725">
    <property type="taxonomic scope" value="Eukaryota"/>
</dbReference>
<comment type="catalytic activity">
    <reaction evidence="5">
        <text>a (2E,4Z)-dienoyl-CoA + NADPH + H(+) = a 4,5-saturated-(3E)-enoyl-CoA + NADP(+)</text>
        <dbReference type="Rhea" id="RHEA:61892"/>
        <dbReference type="ChEBI" id="CHEBI:15378"/>
        <dbReference type="ChEBI" id="CHEBI:57783"/>
        <dbReference type="ChEBI" id="CHEBI:58349"/>
        <dbReference type="ChEBI" id="CHEBI:85099"/>
        <dbReference type="ChEBI" id="CHEBI:85493"/>
        <dbReference type="EC" id="1.3.1.124"/>
    </reaction>
</comment>
<sequence length="289" mass="30700">MLPADFIESSPYKSNIFVGKVVFVTGGAGTICKDQTEALVRLGANGAIVGRKKEVTEKAAKELEALRPGARVLGLGEIDVRDIQSLKRAVDTTISELGRIDYVIAGAAGNFVTDINHMSANAFKTVIDIDLLGSFNTAKATFEALRASAGSLVFISATAHYHGSPFTAHVGAAKAGIDALMQALAVELGPLGIRVNCIAPGFIAATEGMDRLLPPDMQKTYTRLTPLQRFGTTLDIANATVWLFSEAASYVSGTVIVVDGAGWHSAQQTSTLHYYPDMLKHMGEDKSKI</sequence>
<dbReference type="VEuPathDB" id="FungiDB:YALI0_D01694g"/>
<dbReference type="InterPro" id="IPR002347">
    <property type="entry name" value="SDR_fam"/>
</dbReference>
<dbReference type="Pfam" id="PF13561">
    <property type="entry name" value="adh_short_C2"/>
    <property type="match status" value="1"/>
</dbReference>
<dbReference type="Proteomes" id="UP000182444">
    <property type="component" value="Chromosome 1D"/>
</dbReference>
<evidence type="ECO:0000256" key="3">
    <source>
        <dbReference type="ARBA" id="ARBA00026117"/>
    </source>
</evidence>
<evidence type="ECO:0000256" key="4">
    <source>
        <dbReference type="ARBA" id="ARBA00048009"/>
    </source>
</evidence>
<dbReference type="InterPro" id="IPR045017">
    <property type="entry name" value="DECR2-like"/>
</dbReference>
<dbReference type="CDD" id="cd05369">
    <property type="entry name" value="TER_DECR_SDR_a"/>
    <property type="match status" value="1"/>
</dbReference>
<name>A0A1D8NCS9_YARLL</name>
<gene>
    <name evidence="6" type="ORF">YALI1_D02000g</name>
</gene>
<organism evidence="6 7">
    <name type="scientific">Yarrowia lipolytica</name>
    <name type="common">Candida lipolytica</name>
    <dbReference type="NCBI Taxonomy" id="4952"/>
    <lineage>
        <taxon>Eukaryota</taxon>
        <taxon>Fungi</taxon>
        <taxon>Dikarya</taxon>
        <taxon>Ascomycota</taxon>
        <taxon>Saccharomycotina</taxon>
        <taxon>Dipodascomycetes</taxon>
        <taxon>Dipodascales</taxon>
        <taxon>Dipodascales incertae sedis</taxon>
        <taxon>Yarrowia</taxon>
    </lineage>
</organism>
<dbReference type="GeneID" id="2910470"/>
<dbReference type="PANTHER" id="PTHR43296">
    <property type="entry name" value="PEROXISOMAL 2,4-DIENOYL-COA REDUCTASE"/>
    <property type="match status" value="1"/>
</dbReference>
<dbReference type="GO" id="GO:0008670">
    <property type="term" value="F:2,4-dienoyl-CoA reductase (NADPH) activity"/>
    <property type="evidence" value="ECO:0007669"/>
    <property type="project" value="InterPro"/>
</dbReference>
<dbReference type="InterPro" id="IPR036291">
    <property type="entry name" value="NAD(P)-bd_dom_sf"/>
</dbReference>